<feature type="compositionally biased region" description="Low complexity" evidence="1">
    <location>
        <begin position="112"/>
        <end position="121"/>
    </location>
</feature>
<reference evidence="3" key="1">
    <citation type="submission" date="2016-10" db="EMBL/GenBank/DDBJ databases">
        <authorList>
            <person name="Varghese N."/>
            <person name="Submissions S."/>
        </authorList>
    </citation>
    <scope>NUCLEOTIDE SEQUENCE [LARGE SCALE GENOMIC DNA]</scope>
    <source>
        <strain evidence="3">DSM 44771</strain>
    </source>
</reference>
<evidence type="ECO:0000313" key="3">
    <source>
        <dbReference type="Proteomes" id="UP000198852"/>
    </source>
</evidence>
<feature type="region of interest" description="Disordered" evidence="1">
    <location>
        <begin position="86"/>
        <end position="159"/>
    </location>
</feature>
<evidence type="ECO:0000256" key="1">
    <source>
        <dbReference type="SAM" id="MobiDB-lite"/>
    </source>
</evidence>
<dbReference type="EMBL" id="FOZX01000001">
    <property type="protein sequence ID" value="SFS39695.1"/>
    <property type="molecule type" value="Genomic_DNA"/>
</dbReference>
<proteinExistence type="predicted"/>
<dbReference type="Proteomes" id="UP000198852">
    <property type="component" value="Unassembled WGS sequence"/>
</dbReference>
<protein>
    <submittedName>
        <fullName evidence="2">Uncharacterized protein</fullName>
    </submittedName>
</protein>
<accession>A0A1I6PI06</accession>
<gene>
    <name evidence="2" type="ORF">SAMN05660874_00795</name>
</gene>
<keyword evidence="3" id="KW-1185">Reference proteome</keyword>
<dbReference type="AlphaFoldDB" id="A0A1I6PI06"/>
<dbReference type="STRING" id="95161.SAMN05660874_00795"/>
<evidence type="ECO:0000313" key="2">
    <source>
        <dbReference type="EMBL" id="SFS39695.1"/>
    </source>
</evidence>
<dbReference type="RefSeq" id="WP_245775589.1">
    <property type="nucleotide sequence ID" value="NZ_FOZX01000001.1"/>
</dbReference>
<sequence length="173" mass="19064">MTDTALRKAVLDRLDTLDRAMGEGSPEVLLPIARSELHRLTEALQSLLSAHEPGADGRCPSCRGTLRGRPWPCKVWQAAHHQLITERSASRERRGMLRRQTGSHPRTPEPEVPVISEPIVSTTGRGPSDWDTDEFIRPDLTTVPVTPPPLAEPAEAPEAEHGAFYRAAVVERS</sequence>
<name>A0A1I6PI06_9PSEU</name>
<organism evidence="2 3">
    <name type="scientific">Saccharopolyspora flava</name>
    <dbReference type="NCBI Taxonomy" id="95161"/>
    <lineage>
        <taxon>Bacteria</taxon>
        <taxon>Bacillati</taxon>
        <taxon>Actinomycetota</taxon>
        <taxon>Actinomycetes</taxon>
        <taxon>Pseudonocardiales</taxon>
        <taxon>Pseudonocardiaceae</taxon>
        <taxon>Saccharopolyspora</taxon>
    </lineage>
</organism>